<dbReference type="InterPro" id="IPR055348">
    <property type="entry name" value="DctQ"/>
</dbReference>
<name>A0AAW6T4X5_9MICO</name>
<protein>
    <submittedName>
        <fullName evidence="11">TRAP transporter small permease subunit</fullName>
    </submittedName>
</protein>
<proteinExistence type="inferred from homology"/>
<dbReference type="AlphaFoldDB" id="A0AAW6T4X5"/>
<keyword evidence="6 9" id="KW-1133">Transmembrane helix</keyword>
<accession>A0AAW6T4X5</accession>
<dbReference type="PANTHER" id="PTHR35011">
    <property type="entry name" value="2,3-DIKETO-L-GULONATE TRAP TRANSPORTER SMALL PERMEASE PROTEIN YIAM"/>
    <property type="match status" value="1"/>
</dbReference>
<keyword evidence="7 9" id="KW-0472">Membrane</keyword>
<evidence type="ECO:0000256" key="1">
    <source>
        <dbReference type="ARBA" id="ARBA00004429"/>
    </source>
</evidence>
<comment type="similarity">
    <text evidence="8">Belongs to the TRAP transporter small permease family.</text>
</comment>
<dbReference type="GO" id="GO:0005886">
    <property type="term" value="C:plasma membrane"/>
    <property type="evidence" value="ECO:0007669"/>
    <property type="project" value="UniProtKB-SubCell"/>
</dbReference>
<keyword evidence="4" id="KW-0997">Cell inner membrane</keyword>
<feature type="domain" description="Tripartite ATP-independent periplasmic transporters DctQ component" evidence="10">
    <location>
        <begin position="30"/>
        <end position="157"/>
    </location>
</feature>
<dbReference type="PANTHER" id="PTHR35011:SF2">
    <property type="entry name" value="2,3-DIKETO-L-GULONATE TRAP TRANSPORTER SMALL PERMEASE PROTEIN YIAM"/>
    <property type="match status" value="1"/>
</dbReference>
<evidence type="ECO:0000256" key="8">
    <source>
        <dbReference type="ARBA" id="ARBA00038436"/>
    </source>
</evidence>
<dbReference type="EMBL" id="JASATX010000003">
    <property type="protein sequence ID" value="MDI2098885.1"/>
    <property type="molecule type" value="Genomic_DNA"/>
</dbReference>
<keyword evidence="12" id="KW-1185">Reference proteome</keyword>
<reference evidence="11 12" key="1">
    <citation type="submission" date="2023-04" db="EMBL/GenBank/DDBJ databases">
        <title>Klugiella caeni sp. nov. isolated from the sludge of biochemical tank.</title>
        <authorList>
            <person name="Geng K."/>
        </authorList>
    </citation>
    <scope>NUCLEOTIDE SEQUENCE [LARGE SCALE GENOMIC DNA]</scope>
    <source>
        <strain evidence="11 12">YN-L-19</strain>
    </source>
</reference>
<feature type="transmembrane region" description="Helical" evidence="9">
    <location>
        <begin position="53"/>
        <end position="71"/>
    </location>
</feature>
<keyword evidence="5 9" id="KW-0812">Transmembrane</keyword>
<comment type="caution">
    <text evidence="11">The sequence shown here is derived from an EMBL/GenBank/DDBJ whole genome shotgun (WGS) entry which is preliminary data.</text>
</comment>
<evidence type="ECO:0000256" key="9">
    <source>
        <dbReference type="SAM" id="Phobius"/>
    </source>
</evidence>
<evidence type="ECO:0000313" key="11">
    <source>
        <dbReference type="EMBL" id="MDI2098885.1"/>
    </source>
</evidence>
<feature type="transmembrane region" description="Helical" evidence="9">
    <location>
        <begin position="19"/>
        <end position="38"/>
    </location>
</feature>
<dbReference type="Pfam" id="PF04290">
    <property type="entry name" value="DctQ"/>
    <property type="match status" value="1"/>
</dbReference>
<dbReference type="GO" id="GO:0022857">
    <property type="term" value="F:transmembrane transporter activity"/>
    <property type="evidence" value="ECO:0007669"/>
    <property type="project" value="TreeGrafter"/>
</dbReference>
<gene>
    <name evidence="11" type="ORF">QF206_07910</name>
</gene>
<evidence type="ECO:0000256" key="7">
    <source>
        <dbReference type="ARBA" id="ARBA00023136"/>
    </source>
</evidence>
<keyword evidence="2" id="KW-0813">Transport</keyword>
<organism evidence="11 12">
    <name type="scientific">Ruicaihuangia caeni</name>
    <dbReference type="NCBI Taxonomy" id="3042517"/>
    <lineage>
        <taxon>Bacteria</taxon>
        <taxon>Bacillati</taxon>
        <taxon>Actinomycetota</taxon>
        <taxon>Actinomycetes</taxon>
        <taxon>Micrococcales</taxon>
        <taxon>Microbacteriaceae</taxon>
        <taxon>Ruicaihuangia</taxon>
    </lineage>
</organism>
<dbReference type="RefSeq" id="WP_281488678.1">
    <property type="nucleotide sequence ID" value="NZ_JASATX010000003.1"/>
</dbReference>
<dbReference type="InterPro" id="IPR007387">
    <property type="entry name" value="TRAP_DctQ"/>
</dbReference>
<dbReference type="GO" id="GO:0015740">
    <property type="term" value="P:C4-dicarboxylate transport"/>
    <property type="evidence" value="ECO:0007669"/>
    <property type="project" value="TreeGrafter"/>
</dbReference>
<evidence type="ECO:0000256" key="5">
    <source>
        <dbReference type="ARBA" id="ARBA00022692"/>
    </source>
</evidence>
<evidence type="ECO:0000259" key="10">
    <source>
        <dbReference type="Pfam" id="PF04290"/>
    </source>
</evidence>
<evidence type="ECO:0000313" key="12">
    <source>
        <dbReference type="Proteomes" id="UP001321506"/>
    </source>
</evidence>
<feature type="transmembrane region" description="Helical" evidence="9">
    <location>
        <begin position="134"/>
        <end position="152"/>
    </location>
</feature>
<dbReference type="Proteomes" id="UP001321506">
    <property type="component" value="Unassembled WGS sequence"/>
</dbReference>
<sequence>MQNTTIIGRVRRVLSRVEVALGVVMMVVVVVGVALQVLQRYLHLTTVGWSGEVAMMGLVVLSLFLAGYLAARDQHITLEFIDGLLRRPRAIEAVWFVSRLIVIVVAAAFAFAGIQMVDSGVSGNLSSVAVPKAPFFIATAAGFLLVVVDVVLDLVERRGRFTPADRSATPAVV</sequence>
<evidence type="ECO:0000256" key="3">
    <source>
        <dbReference type="ARBA" id="ARBA00022475"/>
    </source>
</evidence>
<evidence type="ECO:0000256" key="2">
    <source>
        <dbReference type="ARBA" id="ARBA00022448"/>
    </source>
</evidence>
<comment type="subcellular location">
    <subcellularLocation>
        <location evidence="1">Cell inner membrane</location>
        <topology evidence="1">Multi-pass membrane protein</topology>
    </subcellularLocation>
</comment>
<evidence type="ECO:0000256" key="4">
    <source>
        <dbReference type="ARBA" id="ARBA00022519"/>
    </source>
</evidence>
<keyword evidence="3" id="KW-1003">Cell membrane</keyword>
<evidence type="ECO:0000256" key="6">
    <source>
        <dbReference type="ARBA" id="ARBA00022989"/>
    </source>
</evidence>
<feature type="transmembrane region" description="Helical" evidence="9">
    <location>
        <begin position="92"/>
        <end position="114"/>
    </location>
</feature>